<gene>
    <name evidence="13" type="ORF">HDA33_000914</name>
</gene>
<evidence type="ECO:0000256" key="2">
    <source>
        <dbReference type="ARBA" id="ARBA00004613"/>
    </source>
</evidence>
<evidence type="ECO:0000259" key="12">
    <source>
        <dbReference type="PROSITE" id="PS52035"/>
    </source>
</evidence>
<dbReference type="GO" id="GO:0004181">
    <property type="term" value="F:metallocarboxypeptidase activity"/>
    <property type="evidence" value="ECO:0007669"/>
    <property type="project" value="InterPro"/>
</dbReference>
<evidence type="ECO:0000256" key="11">
    <source>
        <dbReference type="SAM" id="SignalP"/>
    </source>
</evidence>
<keyword evidence="9" id="KW-0325">Glycoprotein</keyword>
<dbReference type="GO" id="GO:0006508">
    <property type="term" value="P:proteolysis"/>
    <property type="evidence" value="ECO:0007669"/>
    <property type="project" value="UniProtKB-KW"/>
</dbReference>
<evidence type="ECO:0000256" key="10">
    <source>
        <dbReference type="PROSITE-ProRule" id="PRU01379"/>
    </source>
</evidence>
<feature type="domain" description="Peptidase M14" evidence="12">
    <location>
        <begin position="49"/>
        <end position="353"/>
    </location>
</feature>
<comment type="subcellular location">
    <subcellularLocation>
        <location evidence="2">Secreted</location>
    </subcellularLocation>
</comment>
<evidence type="ECO:0000256" key="4">
    <source>
        <dbReference type="ARBA" id="ARBA00022525"/>
    </source>
</evidence>
<evidence type="ECO:0000256" key="7">
    <source>
        <dbReference type="ARBA" id="ARBA00022801"/>
    </source>
</evidence>
<evidence type="ECO:0000256" key="3">
    <source>
        <dbReference type="ARBA" id="ARBA00005988"/>
    </source>
</evidence>
<feature type="chain" id="PRO_5031163682" description="Peptidase M14 domain-containing protein" evidence="11">
    <location>
        <begin position="35"/>
        <end position="387"/>
    </location>
</feature>
<dbReference type="InterPro" id="IPR000834">
    <property type="entry name" value="Peptidase_M14"/>
</dbReference>
<keyword evidence="5" id="KW-0645">Protease</keyword>
<evidence type="ECO:0000256" key="5">
    <source>
        <dbReference type="ARBA" id="ARBA00022670"/>
    </source>
</evidence>
<dbReference type="PROSITE" id="PS51318">
    <property type="entry name" value="TAT"/>
    <property type="match status" value="1"/>
</dbReference>
<evidence type="ECO:0000313" key="14">
    <source>
        <dbReference type="Proteomes" id="UP000567246"/>
    </source>
</evidence>
<protein>
    <recommendedName>
        <fullName evidence="12">Peptidase M14 domain-containing protein</fullName>
    </recommendedName>
</protein>
<comment type="cofactor">
    <cofactor evidence="1">
        <name>Zn(2+)</name>
        <dbReference type="ChEBI" id="CHEBI:29105"/>
    </cofactor>
</comment>
<comment type="caution">
    <text evidence="13">The sequence shown here is derived from an EMBL/GenBank/DDBJ whole genome shotgun (WGS) entry which is preliminary data.</text>
</comment>
<dbReference type="GO" id="GO:0008270">
    <property type="term" value="F:zinc ion binding"/>
    <property type="evidence" value="ECO:0007669"/>
    <property type="project" value="InterPro"/>
</dbReference>
<dbReference type="SUPFAM" id="SSF53187">
    <property type="entry name" value="Zn-dependent exopeptidases"/>
    <property type="match status" value="1"/>
</dbReference>
<dbReference type="EMBL" id="JACHMW010000001">
    <property type="protein sequence ID" value="MBB5848350.1"/>
    <property type="molecule type" value="Genomic_DNA"/>
</dbReference>
<dbReference type="RefSeq" id="WP_184171416.1">
    <property type="nucleotide sequence ID" value="NZ_BAABAG010000015.1"/>
</dbReference>
<proteinExistence type="inferred from homology"/>
<keyword evidence="6 11" id="KW-0732">Signal</keyword>
<keyword evidence="7" id="KW-0378">Hydrolase</keyword>
<dbReference type="Gene3D" id="3.40.630.10">
    <property type="entry name" value="Zn peptidases"/>
    <property type="match status" value="1"/>
</dbReference>
<evidence type="ECO:0000256" key="9">
    <source>
        <dbReference type="ARBA" id="ARBA00023180"/>
    </source>
</evidence>
<dbReference type="PROSITE" id="PS52035">
    <property type="entry name" value="PEPTIDASE_M14"/>
    <property type="match status" value="1"/>
</dbReference>
<evidence type="ECO:0000256" key="6">
    <source>
        <dbReference type="ARBA" id="ARBA00022729"/>
    </source>
</evidence>
<dbReference type="GO" id="GO:0005615">
    <property type="term" value="C:extracellular space"/>
    <property type="evidence" value="ECO:0007669"/>
    <property type="project" value="TreeGrafter"/>
</dbReference>
<sequence>MSPLTSPSLSRRGALGVLASAVALPLVAAPAAQAAGSMPTPSDTPPLAAIRDLADMLRELRKLERTSRGAIRVATLAEVGTAEAHSEQGRDLYVALVGHGPRHVWLQGRIHGNEPYGLDATLDVLASLGGNGSPAYRRMREEFTVHVIPMYNPDGSEANTRGTTLWDREADAPLLDGRGRPRTVDLNRDWGVGRFQARESRAWYEYWTMVKPEFALDIHHQWLKQDWVTGEDVTLSLGVSLAPGGPTLPSIRGGEYDRLARQLAGHVWLETLHRGHISTDRYDVGENTVIDIHGGVVSAMMMGLDWNGLNPTGHSNVAIFFETSGNTNSLGHKARGKLVQQNVLAVTAALDGMATGAVQQVDPAVWDRIPHTPVKYYSTDYAGLIPA</sequence>
<feature type="signal peptide" evidence="11">
    <location>
        <begin position="1"/>
        <end position="34"/>
    </location>
</feature>
<keyword evidence="8" id="KW-0843">Virulence</keyword>
<dbReference type="Pfam" id="PF00246">
    <property type="entry name" value="Peptidase_M14"/>
    <property type="match status" value="1"/>
</dbReference>
<name>A0A7W9JI59_9MICC</name>
<dbReference type="PANTHER" id="PTHR11705:SF83">
    <property type="entry name" value="INACTIVE METALLOCARBOXYPEPTIDASE ECM14"/>
    <property type="match status" value="1"/>
</dbReference>
<reference evidence="13 14" key="1">
    <citation type="submission" date="2020-08" db="EMBL/GenBank/DDBJ databases">
        <title>Sequencing the genomes of 1000 actinobacteria strains.</title>
        <authorList>
            <person name="Klenk H.-P."/>
        </authorList>
    </citation>
    <scope>NUCLEOTIDE SEQUENCE [LARGE SCALE GENOMIC DNA]</scope>
    <source>
        <strain evidence="13 14">DSM 17945</strain>
    </source>
</reference>
<dbReference type="Proteomes" id="UP000567246">
    <property type="component" value="Unassembled WGS sequence"/>
</dbReference>
<evidence type="ECO:0000313" key="13">
    <source>
        <dbReference type="EMBL" id="MBB5848350.1"/>
    </source>
</evidence>
<accession>A0A7W9JI59</accession>
<feature type="active site" description="Proton donor/acceptor" evidence="10">
    <location>
        <position position="322"/>
    </location>
</feature>
<keyword evidence="4" id="KW-0964">Secreted</keyword>
<evidence type="ECO:0000256" key="8">
    <source>
        <dbReference type="ARBA" id="ARBA00023026"/>
    </source>
</evidence>
<dbReference type="InterPro" id="IPR006311">
    <property type="entry name" value="TAT_signal"/>
</dbReference>
<dbReference type="PANTHER" id="PTHR11705">
    <property type="entry name" value="PROTEASE FAMILY M14 CARBOXYPEPTIDASE A,B"/>
    <property type="match status" value="1"/>
</dbReference>
<evidence type="ECO:0000256" key="1">
    <source>
        <dbReference type="ARBA" id="ARBA00001947"/>
    </source>
</evidence>
<organism evidence="13 14">
    <name type="scientific">Micrococcus endophyticus</name>
    <dbReference type="NCBI Taxonomy" id="455343"/>
    <lineage>
        <taxon>Bacteria</taxon>
        <taxon>Bacillati</taxon>
        <taxon>Actinomycetota</taxon>
        <taxon>Actinomycetes</taxon>
        <taxon>Micrococcales</taxon>
        <taxon>Micrococcaceae</taxon>
        <taxon>Micrococcus</taxon>
    </lineage>
</organism>
<keyword evidence="14" id="KW-1185">Reference proteome</keyword>
<comment type="similarity">
    <text evidence="3 10">Belongs to the peptidase M14 family.</text>
</comment>
<dbReference type="AlphaFoldDB" id="A0A7W9JI59"/>